<protein>
    <submittedName>
        <fullName evidence="2">DUF397 domain-containing protein</fullName>
    </submittedName>
</protein>
<reference evidence="2 3" key="1">
    <citation type="submission" date="2019-08" db="EMBL/GenBank/DDBJ databases">
        <title>Actinomadura sp. nov. CYP1-5 isolated from mountain soil.</title>
        <authorList>
            <person name="Songsumanus A."/>
            <person name="Kuncharoen N."/>
            <person name="Kudo T."/>
            <person name="Yuki M."/>
            <person name="Igarashi Y."/>
            <person name="Tanasupawat S."/>
        </authorList>
    </citation>
    <scope>NUCLEOTIDE SEQUENCE [LARGE SCALE GENOMIC DNA]</scope>
    <source>
        <strain evidence="2 3">CYP1-5</strain>
    </source>
</reference>
<feature type="domain" description="DUF397" evidence="1">
    <location>
        <begin position="6"/>
        <end position="58"/>
    </location>
</feature>
<comment type="caution">
    <text evidence="2">The sequence shown here is derived from an EMBL/GenBank/DDBJ whole genome shotgun (WGS) entry which is preliminary data.</text>
</comment>
<evidence type="ECO:0000313" key="2">
    <source>
        <dbReference type="EMBL" id="TYK43555.1"/>
    </source>
</evidence>
<dbReference type="AlphaFoldDB" id="A0A5D3F884"/>
<sequence>MEVPPWRKARRSEAGAECVEVALASDGRTVGVRDSKELGLGPILEFTHGEWTALLKSVQSSS</sequence>
<dbReference type="Proteomes" id="UP000323505">
    <property type="component" value="Unassembled WGS sequence"/>
</dbReference>
<accession>A0A5D3F884</accession>
<dbReference type="InterPro" id="IPR007278">
    <property type="entry name" value="DUF397"/>
</dbReference>
<evidence type="ECO:0000259" key="1">
    <source>
        <dbReference type="Pfam" id="PF04149"/>
    </source>
</evidence>
<organism evidence="2 3">
    <name type="scientific">Actinomadura decatromicini</name>
    <dbReference type="NCBI Taxonomy" id="2604572"/>
    <lineage>
        <taxon>Bacteria</taxon>
        <taxon>Bacillati</taxon>
        <taxon>Actinomycetota</taxon>
        <taxon>Actinomycetes</taxon>
        <taxon>Streptosporangiales</taxon>
        <taxon>Thermomonosporaceae</taxon>
        <taxon>Actinomadura</taxon>
    </lineage>
</organism>
<gene>
    <name evidence="2" type="ORF">FXF68_38010</name>
</gene>
<evidence type="ECO:0000313" key="3">
    <source>
        <dbReference type="Proteomes" id="UP000323505"/>
    </source>
</evidence>
<dbReference type="EMBL" id="VSRQ01000011">
    <property type="protein sequence ID" value="TYK43555.1"/>
    <property type="molecule type" value="Genomic_DNA"/>
</dbReference>
<proteinExistence type="predicted"/>
<dbReference type="Pfam" id="PF04149">
    <property type="entry name" value="DUF397"/>
    <property type="match status" value="1"/>
</dbReference>
<keyword evidence="3" id="KW-1185">Reference proteome</keyword>
<name>A0A5D3F884_9ACTN</name>